<evidence type="ECO:0000313" key="10">
    <source>
        <dbReference type="Proteomes" id="UP000712600"/>
    </source>
</evidence>
<gene>
    <name evidence="9" type="ORF">F2Q69_00044857</name>
</gene>
<accession>A0A8S9NE20</accession>
<comment type="caution">
    <text evidence="8">Lacks conserved residue(s) required for the propagation of feature annotation.</text>
</comment>
<dbReference type="InterPro" id="IPR004698">
    <property type="entry name" value="Zn/Fe_permease_fun/pln"/>
</dbReference>
<dbReference type="PANTHER" id="PTHR11040">
    <property type="entry name" value="ZINC/IRON TRANSPORTER"/>
    <property type="match status" value="1"/>
</dbReference>
<dbReference type="GO" id="GO:0005886">
    <property type="term" value="C:plasma membrane"/>
    <property type="evidence" value="ECO:0007669"/>
    <property type="project" value="TreeGrafter"/>
</dbReference>
<evidence type="ECO:0000256" key="4">
    <source>
        <dbReference type="ARBA" id="ARBA00022692"/>
    </source>
</evidence>
<keyword evidence="7 8" id="KW-0472">Membrane</keyword>
<dbReference type="PANTHER" id="PTHR11040:SF164">
    <property type="entry name" value="ZINC TRANSPORTER 12-RELATED"/>
    <property type="match status" value="1"/>
</dbReference>
<evidence type="ECO:0000313" key="9">
    <source>
        <dbReference type="EMBL" id="KAF3501945.1"/>
    </source>
</evidence>
<evidence type="ECO:0000256" key="1">
    <source>
        <dbReference type="ARBA" id="ARBA00004141"/>
    </source>
</evidence>
<feature type="transmembrane region" description="Helical" evidence="8">
    <location>
        <begin position="82"/>
        <end position="102"/>
    </location>
</feature>
<keyword evidence="3 8" id="KW-0813">Transport</keyword>
<comment type="similarity">
    <text evidence="2 8">Belongs to the ZIP transporter (TC 2.A.5) family.</text>
</comment>
<proteinExistence type="inferred from homology"/>
<evidence type="ECO:0000256" key="8">
    <source>
        <dbReference type="RuleBase" id="RU362088"/>
    </source>
</evidence>
<keyword evidence="4 8" id="KW-0812">Transmembrane</keyword>
<dbReference type="Proteomes" id="UP000712600">
    <property type="component" value="Unassembled WGS sequence"/>
</dbReference>
<dbReference type="Pfam" id="PF02535">
    <property type="entry name" value="Zip"/>
    <property type="match status" value="1"/>
</dbReference>
<dbReference type="EMBL" id="QGKX02001621">
    <property type="protein sequence ID" value="KAF3501945.1"/>
    <property type="molecule type" value="Genomic_DNA"/>
</dbReference>
<keyword evidence="6 8" id="KW-0406">Ion transport</keyword>
<dbReference type="AlphaFoldDB" id="A0A8S9NE20"/>
<name>A0A8S9NE20_BRACR</name>
<dbReference type="GO" id="GO:0005385">
    <property type="term" value="F:zinc ion transmembrane transporter activity"/>
    <property type="evidence" value="ECO:0007669"/>
    <property type="project" value="InterPro"/>
</dbReference>
<keyword evidence="5 8" id="KW-1133">Transmembrane helix</keyword>
<feature type="transmembrane region" description="Helical" evidence="8">
    <location>
        <begin position="168"/>
        <end position="189"/>
    </location>
</feature>
<organism evidence="9 10">
    <name type="scientific">Brassica cretica</name>
    <name type="common">Mustard</name>
    <dbReference type="NCBI Taxonomy" id="69181"/>
    <lineage>
        <taxon>Eukaryota</taxon>
        <taxon>Viridiplantae</taxon>
        <taxon>Streptophyta</taxon>
        <taxon>Embryophyta</taxon>
        <taxon>Tracheophyta</taxon>
        <taxon>Spermatophyta</taxon>
        <taxon>Magnoliopsida</taxon>
        <taxon>eudicotyledons</taxon>
        <taxon>Gunneridae</taxon>
        <taxon>Pentapetalae</taxon>
        <taxon>rosids</taxon>
        <taxon>malvids</taxon>
        <taxon>Brassicales</taxon>
        <taxon>Brassicaceae</taxon>
        <taxon>Brassiceae</taxon>
        <taxon>Brassica</taxon>
    </lineage>
</organism>
<reference evidence="9" key="1">
    <citation type="submission" date="2019-12" db="EMBL/GenBank/DDBJ databases">
        <title>Genome sequencing and annotation of Brassica cretica.</title>
        <authorList>
            <person name="Studholme D.J."/>
            <person name="Sarris P."/>
        </authorList>
    </citation>
    <scope>NUCLEOTIDE SEQUENCE</scope>
    <source>
        <strain evidence="9">PFS-109/04</strain>
        <tissue evidence="9">Leaf</tissue>
    </source>
</reference>
<dbReference type="InterPro" id="IPR003689">
    <property type="entry name" value="ZIP"/>
</dbReference>
<evidence type="ECO:0000256" key="6">
    <source>
        <dbReference type="ARBA" id="ARBA00023065"/>
    </source>
</evidence>
<dbReference type="NCBIfam" id="TIGR00820">
    <property type="entry name" value="zip"/>
    <property type="match status" value="1"/>
</dbReference>
<evidence type="ECO:0000256" key="3">
    <source>
        <dbReference type="ARBA" id="ARBA00022448"/>
    </source>
</evidence>
<evidence type="ECO:0000256" key="5">
    <source>
        <dbReference type="ARBA" id="ARBA00022989"/>
    </source>
</evidence>
<comment type="subcellular location">
    <subcellularLocation>
        <location evidence="1 8">Membrane</location>
        <topology evidence="1 8">Multi-pass membrane protein</topology>
    </subcellularLocation>
</comment>
<evidence type="ECO:0000256" key="7">
    <source>
        <dbReference type="ARBA" id="ARBA00023136"/>
    </source>
</evidence>
<feature type="transmembrane region" description="Helical" evidence="8">
    <location>
        <begin position="139"/>
        <end position="162"/>
    </location>
</feature>
<feature type="transmembrane region" description="Helical" evidence="8">
    <location>
        <begin position="210"/>
        <end position="229"/>
    </location>
</feature>
<evidence type="ECO:0000256" key="2">
    <source>
        <dbReference type="ARBA" id="ARBA00006939"/>
    </source>
</evidence>
<protein>
    <submittedName>
        <fullName evidence="9">Uncharacterized protein</fullName>
    </submittedName>
</protein>
<sequence>MAAAILTMLTESFASGYLNRSRLENEAKALPVSVGGDNEEQSDNTVSAPTHASIGHSHGFLLISQDDHVDPRKRILTQILELGIVVHSVIIGISLGVSPSVISAIKPLVAAITFHQLFEGFGLGSCISEAKFKASKTWVMVGFFSLTAPLGIVIGICVSGSYDENSPASLLVSGFLNAASAGILIYMALVDMASPLLLHHERQTTFTIQLLSSVSFISGSALMSLLAIWA</sequence>
<comment type="caution">
    <text evidence="9">The sequence shown here is derived from an EMBL/GenBank/DDBJ whole genome shotgun (WGS) entry which is preliminary data.</text>
</comment>